<evidence type="ECO:0000256" key="1">
    <source>
        <dbReference type="ARBA" id="ARBA00004651"/>
    </source>
</evidence>
<evidence type="ECO:0000259" key="8">
    <source>
        <dbReference type="PROSITE" id="PS50156"/>
    </source>
</evidence>
<feature type="transmembrane region" description="Helical" evidence="7">
    <location>
        <begin position="374"/>
        <end position="391"/>
    </location>
</feature>
<keyword evidence="3" id="KW-1003">Cell membrane</keyword>
<feature type="transmembrane region" description="Helical" evidence="7">
    <location>
        <begin position="210"/>
        <end position="231"/>
    </location>
</feature>
<keyword evidence="10" id="KW-1185">Reference proteome</keyword>
<dbReference type="OrthoDB" id="9782006at2"/>
<dbReference type="PANTHER" id="PTHR33406">
    <property type="entry name" value="MEMBRANE PROTEIN MJ1562-RELATED"/>
    <property type="match status" value="1"/>
</dbReference>
<dbReference type="PROSITE" id="PS50156">
    <property type="entry name" value="SSD"/>
    <property type="match status" value="1"/>
</dbReference>
<feature type="transmembrane region" description="Helical" evidence="7">
    <location>
        <begin position="318"/>
        <end position="341"/>
    </location>
</feature>
<dbReference type="RefSeq" id="WP_072873307.1">
    <property type="nucleotide sequence ID" value="NZ_FRAF01000005.1"/>
</dbReference>
<dbReference type="Gene3D" id="1.20.1640.10">
    <property type="entry name" value="Multidrug efflux transporter AcrB transmembrane domain"/>
    <property type="match status" value="2"/>
</dbReference>
<evidence type="ECO:0000256" key="5">
    <source>
        <dbReference type="ARBA" id="ARBA00022989"/>
    </source>
</evidence>
<evidence type="ECO:0000313" key="10">
    <source>
        <dbReference type="Proteomes" id="UP000184016"/>
    </source>
</evidence>
<dbReference type="InterPro" id="IPR004869">
    <property type="entry name" value="MMPL_dom"/>
</dbReference>
<organism evidence="9 10">
    <name type="scientific">Alicyclobacillus tolerans</name>
    <dbReference type="NCBI Taxonomy" id="90970"/>
    <lineage>
        <taxon>Bacteria</taxon>
        <taxon>Bacillati</taxon>
        <taxon>Bacillota</taxon>
        <taxon>Bacilli</taxon>
        <taxon>Bacillales</taxon>
        <taxon>Alicyclobacillaceae</taxon>
        <taxon>Alicyclobacillus</taxon>
    </lineage>
</organism>
<evidence type="ECO:0000256" key="3">
    <source>
        <dbReference type="ARBA" id="ARBA00022475"/>
    </source>
</evidence>
<feature type="domain" description="SSD" evidence="8">
    <location>
        <begin position="905"/>
        <end position="1035"/>
    </location>
</feature>
<dbReference type="InterPro" id="IPR023908">
    <property type="entry name" value="xxxLxxG_rpt"/>
</dbReference>
<accession>A0A1M6N342</accession>
<feature type="transmembrane region" description="Helical" evidence="7">
    <location>
        <begin position="187"/>
        <end position="203"/>
    </location>
</feature>
<feature type="transmembrane region" description="Helical" evidence="7">
    <location>
        <begin position="1010"/>
        <end position="1040"/>
    </location>
</feature>
<evidence type="ECO:0000256" key="6">
    <source>
        <dbReference type="ARBA" id="ARBA00023136"/>
    </source>
</evidence>
<evidence type="ECO:0000313" key="9">
    <source>
        <dbReference type="EMBL" id="SHJ90086.1"/>
    </source>
</evidence>
<feature type="transmembrane region" description="Helical" evidence="7">
    <location>
        <begin position="936"/>
        <end position="957"/>
    </location>
</feature>
<feature type="transmembrane region" description="Helical" evidence="7">
    <location>
        <begin position="978"/>
        <end position="1004"/>
    </location>
</feature>
<gene>
    <name evidence="9" type="ORF">SAMN05443507_10563</name>
</gene>
<feature type="transmembrane region" description="Helical" evidence="7">
    <location>
        <begin position="902"/>
        <end position="924"/>
    </location>
</feature>
<feature type="transmembrane region" description="Helical" evidence="7">
    <location>
        <begin position="243"/>
        <end position="261"/>
    </location>
</feature>
<keyword evidence="6 7" id="KW-0472">Membrane</keyword>
<name>A0A1M6N342_9BACL</name>
<evidence type="ECO:0000256" key="4">
    <source>
        <dbReference type="ARBA" id="ARBA00022692"/>
    </source>
</evidence>
<evidence type="ECO:0000256" key="2">
    <source>
        <dbReference type="ARBA" id="ARBA00010157"/>
    </source>
</evidence>
<dbReference type="GO" id="GO:0005886">
    <property type="term" value="C:plasma membrane"/>
    <property type="evidence" value="ECO:0007669"/>
    <property type="project" value="UniProtKB-SubCell"/>
</dbReference>
<dbReference type="NCBIfam" id="TIGR03057">
    <property type="entry name" value="xxxLxxG_by_4"/>
    <property type="match status" value="1"/>
</dbReference>
<dbReference type="SUPFAM" id="SSF101967">
    <property type="entry name" value="Adhesin YadA, collagen-binding domain"/>
    <property type="match status" value="1"/>
</dbReference>
<proteinExistence type="inferred from homology"/>
<dbReference type="Gene3D" id="1.10.287.950">
    <property type="entry name" value="Methyl-accepting chemotaxis protein"/>
    <property type="match status" value="2"/>
</dbReference>
<keyword evidence="4 7" id="KW-0812">Transmembrane</keyword>
<dbReference type="SUPFAM" id="SSF82866">
    <property type="entry name" value="Multidrug efflux transporter AcrB transmembrane domain"/>
    <property type="match status" value="2"/>
</dbReference>
<feature type="transmembrane region" description="Helical" evidence="7">
    <location>
        <begin position="290"/>
        <end position="312"/>
    </location>
</feature>
<dbReference type="InterPro" id="IPR000731">
    <property type="entry name" value="SSD"/>
</dbReference>
<dbReference type="InterPro" id="IPR011049">
    <property type="entry name" value="Serralysin-like_metalloprot_C"/>
</dbReference>
<protein>
    <submittedName>
        <fullName evidence="9">Putative drug exporter of the RND superfamily</fullName>
    </submittedName>
</protein>
<keyword evidence="5 7" id="KW-1133">Transmembrane helix</keyword>
<dbReference type="STRING" id="1830138.SAMN05443507_10563"/>
<comment type="subcellular location">
    <subcellularLocation>
        <location evidence="1">Cell membrane</location>
        <topology evidence="1">Multi-pass membrane protein</topology>
    </subcellularLocation>
</comment>
<dbReference type="Proteomes" id="UP000184016">
    <property type="component" value="Unassembled WGS sequence"/>
</dbReference>
<dbReference type="EMBL" id="FRAF01000005">
    <property type="protein sequence ID" value="SHJ90086.1"/>
    <property type="molecule type" value="Genomic_DNA"/>
</dbReference>
<reference evidence="10" key="1">
    <citation type="submission" date="2016-11" db="EMBL/GenBank/DDBJ databases">
        <authorList>
            <person name="Varghese N."/>
            <person name="Submissions S."/>
        </authorList>
    </citation>
    <scope>NUCLEOTIDE SEQUENCE [LARGE SCALE GENOMIC DNA]</scope>
    <source>
        <strain evidence="10">USBA-503</strain>
    </source>
</reference>
<evidence type="ECO:0000256" key="7">
    <source>
        <dbReference type="SAM" id="Phobius"/>
    </source>
</evidence>
<comment type="similarity">
    <text evidence="2">Belongs to the resistance-nodulation-cell division (RND) (TC 2.A.6) family. MmpL subfamily.</text>
</comment>
<sequence>MGVYTRFIVRFRWLVLLLWLALTVAGLIGLPNLNRVVLHVQTNYLPNNNQVMVASRLLKEVNPGKNGQSSAVIAIYQKGGLTHADQTYFSNKLNYMNAHKQTYGISSMADAENTKADQSAFISQDKTTEIAIVNFPGGDIAGSTDKSLQKLKQWFTENPSGSHIYFTGDVPIQWDDSTISQQGVEKTAGVTVALVLIILLIVFRSLLAPLVTLLSIGISFLISSSVVAWLAERGLPVSTFTQTFLIAVLFGAGTDYSIIFLNRFREELTRNHETLTDAIEATLRSVSRTVLFSASTVLVSFAALSFAHFGLYRSAVGVSIGIFIALLAILTFTPAWMSILGRSLFWPRRPMPGSEHPPSRIWGKTGSIATRRPWWTMLVLLAILTPIGMLFSDDRTFNPMDDIPNAPSVQGFHVVANAFGQGHVLPSTIVLYSQKNFRSQAGLAAIQDVSHTLSSEPGVSEVMSATQPTGKAISLFTLAKQNQIAANGLQQVSAGLQQLQSGFSQSSGNQEGLTALQKGAQRVANGAQQLSGKISQAAVGASQLSKGTSQLASGAQQFNQGTQQLAKSAAQSANGANQLAQGLTNANQAASTLADGSEQTANGANQLAQAANQLANALAAWSQSHPNDNTNPAWQQILALATAAKNGSTKVASGTEALAAGTKKLTEGLGPLASGASQLAKANQQLNHGATQLTSGIEGIANGASRLNEAGQALAAGTRQLANGASQLANGNRQVALGVEQFTAVLAPVDQNLQKAGKGMSRLQQGVQQIQNALRESSMAASQGNPGFFVPAHTLNSNQGLQQAMNAYISANGHVATISVVLNHNPYSLTAMQQLGELQQDAATALAATPYQGSNIYTAGPTAVQNALNQVSTDDFVRTVSIISACIFLLLIFMLQSILAPLYIMISLMGTYFVSMGLVQTLTIHVLHKPGLSWPVPFFVFLLLVALGVDYSMFLMARFDEELKKSPDAPASAMRAAMLRMGGVVFSAAIIMAGTFGSLIVSGVTSLMEIGLAVIIGLMLYALILLGLFVPSATAIVGLAHHWPFAKRFRQIETN</sequence>
<feature type="transmembrane region" description="Helical" evidence="7">
    <location>
        <begin position="876"/>
        <end position="895"/>
    </location>
</feature>
<dbReference type="AlphaFoldDB" id="A0A1M6N342"/>
<dbReference type="InterPro" id="IPR050545">
    <property type="entry name" value="Mycobact_MmpL"/>
</dbReference>
<dbReference type="Pfam" id="PF03176">
    <property type="entry name" value="MMPL"/>
    <property type="match status" value="2"/>
</dbReference>
<dbReference type="PANTHER" id="PTHR33406:SF6">
    <property type="entry name" value="MEMBRANE PROTEIN YDGH-RELATED"/>
    <property type="match status" value="1"/>
</dbReference>